<keyword evidence="2" id="KW-1185">Reference proteome</keyword>
<accession>A0A0B0PVN0</accession>
<dbReference type="EMBL" id="KN446789">
    <property type="protein sequence ID" value="KHG28862.1"/>
    <property type="molecule type" value="Genomic_DNA"/>
</dbReference>
<dbReference type="Proteomes" id="UP000032142">
    <property type="component" value="Unassembled WGS sequence"/>
</dbReference>
<gene>
    <name evidence="1" type="ORF">F383_13619</name>
</gene>
<proteinExistence type="predicted"/>
<dbReference type="AlphaFoldDB" id="A0A0B0PVN0"/>
<protein>
    <submittedName>
        <fullName evidence="1">Uncharacterized protein</fullName>
    </submittedName>
</protein>
<organism evidence="1 2">
    <name type="scientific">Gossypium arboreum</name>
    <name type="common">Tree cotton</name>
    <name type="synonym">Gossypium nanking</name>
    <dbReference type="NCBI Taxonomy" id="29729"/>
    <lineage>
        <taxon>Eukaryota</taxon>
        <taxon>Viridiplantae</taxon>
        <taxon>Streptophyta</taxon>
        <taxon>Embryophyta</taxon>
        <taxon>Tracheophyta</taxon>
        <taxon>Spermatophyta</taxon>
        <taxon>Magnoliopsida</taxon>
        <taxon>eudicotyledons</taxon>
        <taxon>Gunneridae</taxon>
        <taxon>Pentapetalae</taxon>
        <taxon>rosids</taxon>
        <taxon>malvids</taxon>
        <taxon>Malvales</taxon>
        <taxon>Malvaceae</taxon>
        <taxon>Malvoideae</taxon>
        <taxon>Gossypium</taxon>
    </lineage>
</organism>
<evidence type="ECO:0000313" key="1">
    <source>
        <dbReference type="EMBL" id="KHG28862.1"/>
    </source>
</evidence>
<name>A0A0B0PVN0_GOSAR</name>
<reference evidence="2" key="1">
    <citation type="submission" date="2014-09" db="EMBL/GenBank/DDBJ databases">
        <authorList>
            <person name="Mudge J."/>
            <person name="Ramaraj T."/>
            <person name="Lindquist I.E."/>
            <person name="Bharti A.K."/>
            <person name="Sundararajan A."/>
            <person name="Cameron C.T."/>
            <person name="Woodward J.E."/>
            <person name="May G.D."/>
            <person name="Brubaker C."/>
            <person name="Broadhvest J."/>
            <person name="Wilkins T.A."/>
        </authorList>
    </citation>
    <scope>NUCLEOTIDE SEQUENCE</scope>
    <source>
        <strain evidence="2">cv. AKA8401</strain>
    </source>
</reference>
<sequence>MQIWWPGTSLFRWLAAFSCGEAKRPRVENAFYGGF</sequence>
<evidence type="ECO:0000313" key="2">
    <source>
        <dbReference type="Proteomes" id="UP000032142"/>
    </source>
</evidence>